<accession>A0A835JBS8</accession>
<reference evidence="1 2" key="1">
    <citation type="submission" date="2020-10" db="EMBL/GenBank/DDBJ databases">
        <title>Plant Genome Project.</title>
        <authorList>
            <person name="Zhang R.-G."/>
        </authorList>
    </citation>
    <scope>NUCLEOTIDE SEQUENCE [LARGE SCALE GENOMIC DNA]</scope>
    <source>
        <strain evidence="1">FAFU-HL-1</strain>
        <tissue evidence="1">Leaf</tissue>
    </source>
</reference>
<evidence type="ECO:0000313" key="2">
    <source>
        <dbReference type="Proteomes" id="UP000657918"/>
    </source>
</evidence>
<dbReference type="AlphaFoldDB" id="A0A835JBS8"/>
<gene>
    <name evidence="1" type="ORF">SADUNF_Sadunf16G0309600</name>
</gene>
<dbReference type="EMBL" id="JADGMS010000016">
    <property type="protein sequence ID" value="KAF9667213.1"/>
    <property type="molecule type" value="Genomic_DNA"/>
</dbReference>
<dbReference type="Proteomes" id="UP000657918">
    <property type="component" value="Chromosome 16"/>
</dbReference>
<protein>
    <submittedName>
        <fullName evidence="1">Uncharacterized protein</fullName>
    </submittedName>
</protein>
<proteinExistence type="predicted"/>
<evidence type="ECO:0000313" key="1">
    <source>
        <dbReference type="EMBL" id="KAF9667213.1"/>
    </source>
</evidence>
<organism evidence="1 2">
    <name type="scientific">Salix dunnii</name>
    <dbReference type="NCBI Taxonomy" id="1413687"/>
    <lineage>
        <taxon>Eukaryota</taxon>
        <taxon>Viridiplantae</taxon>
        <taxon>Streptophyta</taxon>
        <taxon>Embryophyta</taxon>
        <taxon>Tracheophyta</taxon>
        <taxon>Spermatophyta</taxon>
        <taxon>Magnoliopsida</taxon>
        <taxon>eudicotyledons</taxon>
        <taxon>Gunneridae</taxon>
        <taxon>Pentapetalae</taxon>
        <taxon>rosids</taxon>
        <taxon>fabids</taxon>
        <taxon>Malpighiales</taxon>
        <taxon>Salicaceae</taxon>
        <taxon>Saliceae</taxon>
        <taxon>Salix</taxon>
    </lineage>
</organism>
<sequence length="67" mass="7425">MFKNLADPAHTLDSLFFYTGCYEREAGRAFLKGCSKGGPLFSSVSPRTCTKRLRTKLECSTSSSVHM</sequence>
<keyword evidence="2" id="KW-1185">Reference proteome</keyword>
<name>A0A835JBS8_9ROSI</name>
<comment type="caution">
    <text evidence="1">The sequence shown here is derived from an EMBL/GenBank/DDBJ whole genome shotgun (WGS) entry which is preliminary data.</text>
</comment>